<dbReference type="Proteomes" id="UP001649230">
    <property type="component" value="Chromosome"/>
</dbReference>
<evidence type="ECO:0008006" key="3">
    <source>
        <dbReference type="Google" id="ProtNLM"/>
    </source>
</evidence>
<evidence type="ECO:0000313" key="2">
    <source>
        <dbReference type="Proteomes" id="UP001649230"/>
    </source>
</evidence>
<dbReference type="RefSeq" id="WP_235121451.1">
    <property type="nucleotide sequence ID" value="NZ_CP090978.1"/>
</dbReference>
<accession>A0ABY3SLX3</accession>
<keyword evidence="2" id="KW-1185">Reference proteome</keyword>
<sequence length="59" mass="6817">MRIVRLTASVILALLFLVPISWMLVVSIKDEGMKITGVLDWYKPRTLLKPTAIFSMKRR</sequence>
<proteinExistence type="predicted"/>
<name>A0ABY3SLX3_9BACL</name>
<protein>
    <recommendedName>
        <fullName evidence="3">Carbohydrate ABC transporter permease</fullName>
    </recommendedName>
</protein>
<organism evidence="1 2">
    <name type="scientific">Paenibacillus hexagrammi</name>
    <dbReference type="NCBI Taxonomy" id="2908839"/>
    <lineage>
        <taxon>Bacteria</taxon>
        <taxon>Bacillati</taxon>
        <taxon>Bacillota</taxon>
        <taxon>Bacilli</taxon>
        <taxon>Bacillales</taxon>
        <taxon>Paenibacillaceae</taxon>
        <taxon>Paenibacillus</taxon>
    </lineage>
</organism>
<reference evidence="1 2" key="1">
    <citation type="journal article" date="2024" name="Int. J. Syst. Evol. Microbiol.">
        <title>Paenibacillus hexagrammi sp. nov., a novel bacterium isolated from the gut content of Hexagrammos agrammus.</title>
        <authorList>
            <person name="Jung H.K."/>
            <person name="Kim D.G."/>
            <person name="Zin H."/>
            <person name="Park J."/>
            <person name="Jung H."/>
            <person name="Kim Y.O."/>
            <person name="Kong H.J."/>
            <person name="Kim J.W."/>
            <person name="Kim Y.S."/>
        </authorList>
    </citation>
    <scope>NUCLEOTIDE SEQUENCE [LARGE SCALE GENOMIC DNA]</scope>
    <source>
        <strain evidence="1 2">YPD9-1</strain>
    </source>
</reference>
<evidence type="ECO:0000313" key="1">
    <source>
        <dbReference type="EMBL" id="UJF34878.1"/>
    </source>
</evidence>
<dbReference type="EMBL" id="CP090978">
    <property type="protein sequence ID" value="UJF34878.1"/>
    <property type="molecule type" value="Genomic_DNA"/>
</dbReference>
<gene>
    <name evidence="1" type="ORF">L0M14_06925</name>
</gene>